<gene>
    <name evidence="1" type="ORF">SDC9_133363</name>
</gene>
<proteinExistence type="predicted"/>
<dbReference type="EMBL" id="VSSQ01034364">
    <property type="protein sequence ID" value="MPM86274.1"/>
    <property type="molecule type" value="Genomic_DNA"/>
</dbReference>
<protein>
    <submittedName>
        <fullName evidence="1">Uncharacterized protein</fullName>
    </submittedName>
</protein>
<sequence length="211" mass="24007">MHDFHRYHRQAFAKAERHGPHRGCRLHSALQKLRQVDGAHRTVDDPESAGGMDFVRRNSGSAQLRHNQGAVRYQFGQARNGYPVDQFRRSERAFAGGAPDVDALGVEYQQPCVDSPQYPPQMVDGEFIVGGNQYRRFAGGVARRIDSGRDGIIHPSDIQAHPDRAEAVLPRPVMADFSDRSDRSGQHCDDKRRRSRHFIRVMVIHLRETFK</sequence>
<accession>A0A645DAA1</accession>
<reference evidence="1" key="1">
    <citation type="submission" date="2019-08" db="EMBL/GenBank/DDBJ databases">
        <authorList>
            <person name="Kucharzyk K."/>
            <person name="Murdoch R.W."/>
            <person name="Higgins S."/>
            <person name="Loffler F."/>
        </authorList>
    </citation>
    <scope>NUCLEOTIDE SEQUENCE</scope>
</reference>
<comment type="caution">
    <text evidence="1">The sequence shown here is derived from an EMBL/GenBank/DDBJ whole genome shotgun (WGS) entry which is preliminary data.</text>
</comment>
<name>A0A645DAA1_9ZZZZ</name>
<evidence type="ECO:0000313" key="1">
    <source>
        <dbReference type="EMBL" id="MPM86274.1"/>
    </source>
</evidence>
<dbReference type="AlphaFoldDB" id="A0A645DAA1"/>
<organism evidence="1">
    <name type="scientific">bioreactor metagenome</name>
    <dbReference type="NCBI Taxonomy" id="1076179"/>
    <lineage>
        <taxon>unclassified sequences</taxon>
        <taxon>metagenomes</taxon>
        <taxon>ecological metagenomes</taxon>
    </lineage>
</organism>